<feature type="transmembrane region" description="Helical" evidence="10">
    <location>
        <begin position="931"/>
        <end position="950"/>
    </location>
</feature>
<comment type="similarity">
    <text evidence="2 10">Belongs to the GPI inositol-deacylase family.</text>
</comment>
<dbReference type="FunCoup" id="T1FRD4">
    <property type="interactions" value="922"/>
</dbReference>
<name>T1FRD4_HELRO</name>
<dbReference type="OMA" id="YGLYYYY"/>
<dbReference type="InterPro" id="IPR029058">
    <property type="entry name" value="AB_hydrolase_fold"/>
</dbReference>
<evidence type="ECO:0000256" key="8">
    <source>
        <dbReference type="ARBA" id="ARBA00022989"/>
    </source>
</evidence>
<keyword evidence="5 10" id="KW-0378">Hydrolase</keyword>
<feature type="transmembrane region" description="Helical" evidence="10">
    <location>
        <begin position="876"/>
        <end position="894"/>
    </location>
</feature>
<dbReference type="InterPro" id="IPR039529">
    <property type="entry name" value="PGAP1/BST1"/>
</dbReference>
<keyword evidence="9 10" id="KW-0472">Membrane</keyword>
<dbReference type="EMBL" id="AMQM01002170">
    <property type="status" value="NOT_ANNOTATED_CDS"/>
    <property type="molecule type" value="Genomic_DNA"/>
</dbReference>
<dbReference type="GeneID" id="20211381"/>
<dbReference type="EnsemblMetazoa" id="HelroT189781">
    <property type="protein sequence ID" value="HelroP189781"/>
    <property type="gene ID" value="HelroG189781"/>
</dbReference>
<feature type="transmembrane region" description="Helical" evidence="10">
    <location>
        <begin position="249"/>
        <end position="274"/>
    </location>
</feature>
<feature type="chain" id="PRO_5010980870" description="GPI inositol-deacylase" evidence="12">
    <location>
        <begin position="21"/>
        <end position="979"/>
    </location>
</feature>
<dbReference type="CTD" id="20211381"/>
<dbReference type="PANTHER" id="PTHR15495">
    <property type="entry name" value="NEGATIVE REGULATOR OF VESICLE FORMATION-RELATED"/>
    <property type="match status" value="1"/>
</dbReference>
<dbReference type="AlphaFoldDB" id="T1FRD4"/>
<dbReference type="OrthoDB" id="348976at2759"/>
<dbReference type="Proteomes" id="UP000015101">
    <property type="component" value="Unassembled WGS sequence"/>
</dbReference>
<proteinExistence type="inferred from homology"/>
<evidence type="ECO:0000256" key="11">
    <source>
        <dbReference type="SAM" id="MobiDB-lite"/>
    </source>
</evidence>
<dbReference type="Pfam" id="PF24660">
    <property type="entry name" value="PGAP1_3rd"/>
    <property type="match status" value="1"/>
</dbReference>
<evidence type="ECO:0000256" key="2">
    <source>
        <dbReference type="ARBA" id="ARBA00006931"/>
    </source>
</evidence>
<dbReference type="STRING" id="6412.T1FRD4"/>
<dbReference type="Gene3D" id="3.40.50.1820">
    <property type="entry name" value="alpha/beta hydrolase"/>
    <property type="match status" value="1"/>
</dbReference>
<feature type="compositionally biased region" description="Low complexity" evidence="11">
    <location>
        <begin position="600"/>
        <end position="610"/>
    </location>
</feature>
<dbReference type="GO" id="GO:0005789">
    <property type="term" value="C:endoplasmic reticulum membrane"/>
    <property type="evidence" value="ECO:0007669"/>
    <property type="project" value="UniProtKB-SubCell"/>
</dbReference>
<dbReference type="EC" id="3.1.-.-" evidence="10"/>
<keyword evidence="4 10" id="KW-0812">Transmembrane</keyword>
<feature type="transmembrane region" description="Helical" evidence="10">
    <location>
        <begin position="906"/>
        <end position="924"/>
    </location>
</feature>
<dbReference type="PANTHER" id="PTHR15495:SF7">
    <property type="entry name" value="GPI INOSITOL-DEACYLASE"/>
    <property type="match status" value="1"/>
</dbReference>
<dbReference type="EMBL" id="AMQM01002169">
    <property type="status" value="NOT_ANNOTATED_CDS"/>
    <property type="molecule type" value="Genomic_DNA"/>
</dbReference>
<feature type="transmembrane region" description="Helical" evidence="10">
    <location>
        <begin position="643"/>
        <end position="660"/>
    </location>
</feature>
<keyword evidence="6 10" id="KW-0256">Endoplasmic reticulum</keyword>
<evidence type="ECO:0000256" key="6">
    <source>
        <dbReference type="ARBA" id="ARBA00022824"/>
    </source>
</evidence>
<reference evidence="16" key="1">
    <citation type="submission" date="2012-12" db="EMBL/GenBank/DDBJ databases">
        <authorList>
            <person name="Hellsten U."/>
            <person name="Grimwood J."/>
            <person name="Chapman J.A."/>
            <person name="Shapiro H."/>
            <person name="Aerts A."/>
            <person name="Otillar R.P."/>
            <person name="Terry A.Y."/>
            <person name="Boore J.L."/>
            <person name="Simakov O."/>
            <person name="Marletaz F."/>
            <person name="Cho S.-J."/>
            <person name="Edsinger-Gonzales E."/>
            <person name="Havlak P."/>
            <person name="Kuo D.-H."/>
            <person name="Larsson T."/>
            <person name="Lv J."/>
            <person name="Arendt D."/>
            <person name="Savage R."/>
            <person name="Osoegawa K."/>
            <person name="de Jong P."/>
            <person name="Lindberg D.R."/>
            <person name="Seaver E.C."/>
            <person name="Weisblat D.A."/>
            <person name="Putnam N.H."/>
            <person name="Grigoriev I.V."/>
            <person name="Rokhsar D.S."/>
        </authorList>
    </citation>
    <scope>NUCLEOTIDE SEQUENCE</scope>
</reference>
<gene>
    <name evidence="15" type="primary">20211381</name>
    <name evidence="14" type="ORF">HELRODRAFT_189781</name>
</gene>
<keyword evidence="12" id="KW-0732">Signal</keyword>
<dbReference type="eggNOG" id="KOG3724">
    <property type="taxonomic scope" value="Eukaryota"/>
</dbReference>
<dbReference type="InParanoid" id="T1FRD4"/>
<comment type="function">
    <text evidence="10">Involved in inositol deacylation of GPI-anchored proteins which plays important roles in the quality control and ER-associated degradation of GPI-anchored proteins.</text>
</comment>
<protein>
    <recommendedName>
        <fullName evidence="10">GPI inositol-deacylase</fullName>
        <ecNumber evidence="10">3.1.-.-</ecNumber>
    </recommendedName>
</protein>
<dbReference type="Pfam" id="PF07819">
    <property type="entry name" value="PGAP1"/>
    <property type="match status" value="1"/>
</dbReference>
<feature type="transmembrane region" description="Helical" evidence="10">
    <location>
        <begin position="841"/>
        <end position="864"/>
    </location>
</feature>
<dbReference type="InterPro" id="IPR012908">
    <property type="entry name" value="PGAP1-ab_dom-like"/>
</dbReference>
<evidence type="ECO:0000313" key="14">
    <source>
        <dbReference type="EMBL" id="ESN91714.1"/>
    </source>
</evidence>
<dbReference type="RefSeq" id="XP_009030530.1">
    <property type="nucleotide sequence ID" value="XM_009032282.1"/>
</dbReference>
<keyword evidence="8 10" id="KW-1133">Transmembrane helix</keyword>
<feature type="transmembrane region" description="Helical" evidence="10">
    <location>
        <begin position="737"/>
        <end position="764"/>
    </location>
</feature>
<evidence type="ECO:0000259" key="13">
    <source>
        <dbReference type="Pfam" id="PF07819"/>
    </source>
</evidence>
<feature type="signal peptide" evidence="12">
    <location>
        <begin position="1"/>
        <end position="20"/>
    </location>
</feature>
<evidence type="ECO:0000256" key="9">
    <source>
        <dbReference type="ARBA" id="ARBA00023136"/>
    </source>
</evidence>
<evidence type="ECO:0000256" key="12">
    <source>
        <dbReference type="SAM" id="SignalP"/>
    </source>
</evidence>
<sequence length="979" mass="112019">MFRPFVFCLHLAVLFILYLGFQNVFLDVEKNDCQMTYMFQEPLYIKVKLDASLKLNYPNYNLYYYNEGSSHISLNGVPALFIPGNAGSYRQVRSLGSVALRMAENIPKKNKIDFFAIDFNEELSGFFGGFLEKQSEFAFLCVDHILSIYNRTKNNKQSSMFIVGHSMGGLVGRALFKYGINDDKVPVIITQASPHQMPVLLVDEEMKRFHQSLYYPTTTENMPNVTLVSTGGGSRDFLVRMAATRPGKLFGNIISTSVSAALVAVFTFSIFNYFSGVGFLEREINTVSMPKAWVSTDHLCHVWCKQVVMATVRAMYDCVDESTKQITKSPPLRHEVLKYHFVENRGPKHYTTSFPSNFKLNKLSIEWKEVNMPWKFYGSVEKSMHAAFNVKTLVYDGKIIAVSNLEFVDWVGACSVNCDEMISFKSKTMLLPSEKGQFLKVVQLDYNDLRTFDWLVITIPASNQNDIQIAVEHMNPRQRTLTKVVPFLLKPFTKHFSQLADGNNNNNEDIVITETTFSKNSIYHKLNMKGFYDVLQAFHVSIEPVNCGATTQGHSVLKFQSPWSNDPTYTVLRDKLTEVNIMLSSNEPHMDSTNRRSIKQTTQQHQQQQHSPPYLELYIASSCSYRMKVTLSKSSMAGQFVRFYMHYIPSFLVVQVFLVFGRQLKTFQSVMLDVNVCLFTWYHPFSVIPLVAAGRYLLRLISQLLVYMDFCIFTFYVHTDDDDITILKRNDIWNSAVLVILYFVSMILVSLLSYICQFALYLCAKVMNPVCRRLYSNKLGVFLKCLTLTCAALSSWFVCGACGLLFVLIVHLARVFSMYLDTPSVKSFQTIMYYQSNIRQFYLTTFLLFFFQFVVNAPSLVVYIKDKNVYSMHDDPSFCHAVVAIVTSIVLTSSSYPLKYRLHSKAVSYVIHLTALFTVLYATVTLYRLPYFIDLILIILLLHCILSSIFSSSDSSSSRIEDVPLPDGGLKEFKFCKKK</sequence>
<dbReference type="GO" id="GO:0005783">
    <property type="term" value="C:endoplasmic reticulum"/>
    <property type="evidence" value="ECO:0000318"/>
    <property type="project" value="GO_Central"/>
</dbReference>
<dbReference type="SUPFAM" id="SSF53474">
    <property type="entry name" value="alpha/beta-Hydrolases"/>
    <property type="match status" value="1"/>
</dbReference>
<evidence type="ECO:0000313" key="15">
    <source>
        <dbReference type="EnsemblMetazoa" id="HelroP189781"/>
    </source>
</evidence>
<reference evidence="14 16" key="2">
    <citation type="journal article" date="2013" name="Nature">
        <title>Insights into bilaterian evolution from three spiralian genomes.</title>
        <authorList>
            <person name="Simakov O."/>
            <person name="Marletaz F."/>
            <person name="Cho S.J."/>
            <person name="Edsinger-Gonzales E."/>
            <person name="Havlak P."/>
            <person name="Hellsten U."/>
            <person name="Kuo D.H."/>
            <person name="Larsson T."/>
            <person name="Lv J."/>
            <person name="Arendt D."/>
            <person name="Savage R."/>
            <person name="Osoegawa K."/>
            <person name="de Jong P."/>
            <person name="Grimwood J."/>
            <person name="Chapman J.A."/>
            <person name="Shapiro H."/>
            <person name="Aerts A."/>
            <person name="Otillar R.P."/>
            <person name="Terry A.Y."/>
            <person name="Boore J.L."/>
            <person name="Grigoriev I.V."/>
            <person name="Lindberg D.R."/>
            <person name="Seaver E.C."/>
            <person name="Weisblat D.A."/>
            <person name="Putnam N.H."/>
            <person name="Rokhsar D.S."/>
        </authorList>
    </citation>
    <scope>NUCLEOTIDE SEQUENCE</scope>
</reference>
<feature type="transmembrane region" description="Helical" evidence="10">
    <location>
        <begin position="696"/>
        <end position="717"/>
    </location>
</feature>
<evidence type="ECO:0000256" key="3">
    <source>
        <dbReference type="ARBA" id="ARBA00022448"/>
    </source>
</evidence>
<feature type="domain" description="GPI inositol-deacylase PGAP1-like alpha/beta" evidence="13">
    <location>
        <begin position="74"/>
        <end position="316"/>
    </location>
</feature>
<evidence type="ECO:0000256" key="1">
    <source>
        <dbReference type="ARBA" id="ARBA00004477"/>
    </source>
</evidence>
<keyword evidence="3 10" id="KW-0813">Transport</keyword>
<dbReference type="GO" id="GO:0015031">
    <property type="term" value="P:protein transport"/>
    <property type="evidence" value="ECO:0007669"/>
    <property type="project" value="UniProtKB-KW"/>
</dbReference>
<keyword evidence="16" id="KW-1185">Reference proteome</keyword>
<accession>T1FRD4</accession>
<organism evidence="15 16">
    <name type="scientific">Helobdella robusta</name>
    <name type="common">Californian leech</name>
    <dbReference type="NCBI Taxonomy" id="6412"/>
    <lineage>
        <taxon>Eukaryota</taxon>
        <taxon>Metazoa</taxon>
        <taxon>Spiralia</taxon>
        <taxon>Lophotrochozoa</taxon>
        <taxon>Annelida</taxon>
        <taxon>Clitellata</taxon>
        <taxon>Hirudinea</taxon>
        <taxon>Rhynchobdellida</taxon>
        <taxon>Glossiphoniidae</taxon>
        <taxon>Helobdella</taxon>
    </lineage>
</organism>
<feature type="region of interest" description="Disordered" evidence="11">
    <location>
        <begin position="586"/>
        <end position="610"/>
    </location>
</feature>
<evidence type="ECO:0000256" key="4">
    <source>
        <dbReference type="ARBA" id="ARBA00022692"/>
    </source>
</evidence>
<comment type="subcellular location">
    <subcellularLocation>
        <location evidence="1">Endoplasmic reticulum membrane</location>
        <topology evidence="1">Multi-pass membrane protein</topology>
    </subcellularLocation>
</comment>
<evidence type="ECO:0000256" key="7">
    <source>
        <dbReference type="ARBA" id="ARBA00022927"/>
    </source>
</evidence>
<dbReference type="GO" id="GO:0050185">
    <property type="term" value="F:phosphatidylinositol deacylase activity"/>
    <property type="evidence" value="ECO:0000318"/>
    <property type="project" value="GO_Central"/>
</dbReference>
<evidence type="ECO:0000256" key="10">
    <source>
        <dbReference type="RuleBase" id="RU365011"/>
    </source>
</evidence>
<evidence type="ECO:0000313" key="16">
    <source>
        <dbReference type="Proteomes" id="UP000015101"/>
    </source>
</evidence>
<dbReference type="GO" id="GO:0006506">
    <property type="term" value="P:GPI anchor biosynthetic process"/>
    <property type="evidence" value="ECO:0000318"/>
    <property type="project" value="GO_Central"/>
</dbReference>
<feature type="transmembrane region" description="Helical" evidence="10">
    <location>
        <begin position="785"/>
        <end position="813"/>
    </location>
</feature>
<reference evidence="15" key="3">
    <citation type="submission" date="2015-06" db="UniProtKB">
        <authorList>
            <consortium name="EnsemblMetazoa"/>
        </authorList>
    </citation>
    <scope>IDENTIFICATION</scope>
</reference>
<evidence type="ECO:0000256" key="5">
    <source>
        <dbReference type="ARBA" id="ARBA00022801"/>
    </source>
</evidence>
<dbReference type="EMBL" id="KB097700">
    <property type="protein sequence ID" value="ESN91714.1"/>
    <property type="molecule type" value="Genomic_DNA"/>
</dbReference>
<dbReference type="KEGG" id="hro:HELRODRAFT_189781"/>
<dbReference type="HOGENOM" id="CLU_013735_1_0_1"/>
<keyword evidence="7 10" id="KW-0653">Protein transport</keyword>